<gene>
    <name evidence="3" type="ORF">DFR76_108174</name>
</gene>
<dbReference type="Proteomes" id="UP000254869">
    <property type="component" value="Unassembled WGS sequence"/>
</dbReference>
<evidence type="ECO:0000259" key="2">
    <source>
        <dbReference type="SMART" id="SM00835"/>
    </source>
</evidence>
<dbReference type="Gene3D" id="2.60.120.10">
    <property type="entry name" value="Jelly Rolls"/>
    <property type="match status" value="1"/>
</dbReference>
<dbReference type="STRING" id="1210086.GCA_001613105_02747"/>
<dbReference type="PROSITE" id="PS00725">
    <property type="entry name" value="GERMIN"/>
    <property type="match status" value="1"/>
</dbReference>
<dbReference type="SUPFAM" id="SSF51182">
    <property type="entry name" value="RmlC-like cupins"/>
    <property type="match status" value="1"/>
</dbReference>
<organism evidence="3 4">
    <name type="scientific">Nocardia pseudobrasiliensis</name>
    <dbReference type="NCBI Taxonomy" id="45979"/>
    <lineage>
        <taxon>Bacteria</taxon>
        <taxon>Bacillati</taxon>
        <taxon>Actinomycetota</taxon>
        <taxon>Actinomycetes</taxon>
        <taxon>Mycobacteriales</taxon>
        <taxon>Nocardiaceae</taxon>
        <taxon>Nocardia</taxon>
    </lineage>
</organism>
<reference evidence="3 4" key="1">
    <citation type="submission" date="2018-07" db="EMBL/GenBank/DDBJ databases">
        <title>Genomic Encyclopedia of Type Strains, Phase IV (KMG-IV): sequencing the most valuable type-strain genomes for metagenomic binning, comparative biology and taxonomic classification.</title>
        <authorList>
            <person name="Goeker M."/>
        </authorList>
    </citation>
    <scope>NUCLEOTIDE SEQUENCE [LARGE SCALE GENOMIC DNA]</scope>
    <source>
        <strain evidence="3 4">DSM 44290</strain>
    </source>
</reference>
<dbReference type="InterPro" id="IPR011051">
    <property type="entry name" value="RmlC_Cupin_sf"/>
</dbReference>
<dbReference type="InterPro" id="IPR006045">
    <property type="entry name" value="Cupin_1"/>
</dbReference>
<dbReference type="InterPro" id="IPR019780">
    <property type="entry name" value="Germin_Mn-BS"/>
</dbReference>
<protein>
    <submittedName>
        <fullName evidence="3">Oxalate decarboxylase</fullName>
    </submittedName>
</protein>
<feature type="transmembrane region" description="Helical" evidence="1">
    <location>
        <begin position="20"/>
        <end position="44"/>
    </location>
</feature>
<dbReference type="SMART" id="SM00835">
    <property type="entry name" value="Cupin_1"/>
    <property type="match status" value="1"/>
</dbReference>
<dbReference type="EMBL" id="QQBC01000008">
    <property type="protein sequence ID" value="RDI64342.1"/>
    <property type="molecule type" value="Genomic_DNA"/>
</dbReference>
<keyword evidence="1" id="KW-0812">Transmembrane</keyword>
<dbReference type="InterPro" id="IPR006311">
    <property type="entry name" value="TAT_signal"/>
</dbReference>
<sequence length="235" mass="24630">MSEDLNVKQDSDSGAMGRRALLGTGVVAVGAAALGGGLVGAAAASPGAPSEIGRDGALDTNLNDRSHLFKLRAADGANFDGGYLQGANEDNFPVLQGQKGSVYFVHLDGGGIREPHWHPSAWELNYIISGTAKWTILGTHGDGAYHNDTFTAEQGDLVFAPQGYFHYFENASADKPLDVLVTFNTGAGEPNDDIGIVATLNSLPREVLAASFGIPVSAFANVPTEIEPVVITRHR</sequence>
<dbReference type="InterPro" id="IPR050253">
    <property type="entry name" value="Seed_Storage-Functional"/>
</dbReference>
<name>A0A370I0S0_9NOCA</name>
<evidence type="ECO:0000256" key="1">
    <source>
        <dbReference type="SAM" id="Phobius"/>
    </source>
</evidence>
<proteinExistence type="predicted"/>
<keyword evidence="1" id="KW-1133">Transmembrane helix</keyword>
<keyword evidence="4" id="KW-1185">Reference proteome</keyword>
<accession>A0A370I0S0</accession>
<dbReference type="GO" id="GO:0030145">
    <property type="term" value="F:manganese ion binding"/>
    <property type="evidence" value="ECO:0007669"/>
    <property type="project" value="InterPro"/>
</dbReference>
<dbReference type="AlphaFoldDB" id="A0A370I0S0"/>
<dbReference type="RefSeq" id="WP_082875826.1">
    <property type="nucleotide sequence ID" value="NZ_QQBC01000008.1"/>
</dbReference>
<evidence type="ECO:0000313" key="3">
    <source>
        <dbReference type="EMBL" id="RDI64342.1"/>
    </source>
</evidence>
<evidence type="ECO:0000313" key="4">
    <source>
        <dbReference type="Proteomes" id="UP000254869"/>
    </source>
</evidence>
<dbReference type="PROSITE" id="PS51318">
    <property type="entry name" value="TAT"/>
    <property type="match status" value="1"/>
</dbReference>
<dbReference type="PANTHER" id="PTHR31189">
    <property type="entry name" value="OS03G0336100 PROTEIN-RELATED"/>
    <property type="match status" value="1"/>
</dbReference>
<keyword evidence="1" id="KW-0472">Membrane</keyword>
<dbReference type="InterPro" id="IPR014710">
    <property type="entry name" value="RmlC-like_jellyroll"/>
</dbReference>
<dbReference type="CDD" id="cd20306">
    <property type="entry name" value="cupin_OxDC-like"/>
    <property type="match status" value="1"/>
</dbReference>
<dbReference type="Pfam" id="PF00190">
    <property type="entry name" value="Cupin_1"/>
    <property type="match status" value="1"/>
</dbReference>
<feature type="domain" description="Cupin type-1" evidence="2">
    <location>
        <begin position="69"/>
        <end position="220"/>
    </location>
</feature>
<comment type="caution">
    <text evidence="3">The sequence shown here is derived from an EMBL/GenBank/DDBJ whole genome shotgun (WGS) entry which is preliminary data.</text>
</comment>